<feature type="transmembrane region" description="Helical" evidence="1">
    <location>
        <begin position="347"/>
        <end position="372"/>
    </location>
</feature>
<gene>
    <name evidence="2" type="ORF">GCM10011403_20960</name>
</gene>
<keyword evidence="1" id="KW-0812">Transmembrane</keyword>
<dbReference type="AlphaFoldDB" id="A0A916QM06"/>
<evidence type="ECO:0000256" key="1">
    <source>
        <dbReference type="SAM" id="Phobius"/>
    </source>
</evidence>
<protein>
    <recommendedName>
        <fullName evidence="4">HupE/UreJ family protein</fullName>
    </recommendedName>
</protein>
<name>A0A916QM06_9GAMM</name>
<dbReference type="Pfam" id="PF13795">
    <property type="entry name" value="HupE_UreJ_2"/>
    <property type="match status" value="1"/>
</dbReference>
<evidence type="ECO:0000313" key="3">
    <source>
        <dbReference type="Proteomes" id="UP000627715"/>
    </source>
</evidence>
<dbReference type="RefSeq" id="WP_068811719.1">
    <property type="nucleotide sequence ID" value="NZ_BMIY01000009.1"/>
</dbReference>
<feature type="transmembrane region" description="Helical" evidence="1">
    <location>
        <begin position="285"/>
        <end position="305"/>
    </location>
</feature>
<dbReference type="EMBL" id="BMIY01000009">
    <property type="protein sequence ID" value="GFZ77832.1"/>
    <property type="molecule type" value="Genomic_DNA"/>
</dbReference>
<feature type="transmembrane region" description="Helical" evidence="1">
    <location>
        <begin position="421"/>
        <end position="443"/>
    </location>
</feature>
<organism evidence="2 3">
    <name type="scientific">Pseudohongiella nitratireducens</name>
    <dbReference type="NCBI Taxonomy" id="1768907"/>
    <lineage>
        <taxon>Bacteria</taxon>
        <taxon>Pseudomonadati</taxon>
        <taxon>Pseudomonadota</taxon>
        <taxon>Gammaproteobacteria</taxon>
        <taxon>Pseudomonadales</taxon>
        <taxon>Pseudohongiellaceae</taxon>
        <taxon>Pseudohongiella</taxon>
    </lineage>
</organism>
<dbReference type="Proteomes" id="UP000627715">
    <property type="component" value="Unassembled WGS sequence"/>
</dbReference>
<feature type="transmembrane region" description="Helical" evidence="1">
    <location>
        <begin position="258"/>
        <end position="279"/>
    </location>
</feature>
<dbReference type="InterPro" id="IPR032809">
    <property type="entry name" value="Put_HupE_UreJ"/>
</dbReference>
<evidence type="ECO:0008006" key="4">
    <source>
        <dbReference type="Google" id="ProtNLM"/>
    </source>
</evidence>
<reference evidence="2" key="1">
    <citation type="journal article" date="2014" name="Int. J. Syst. Evol. Microbiol.">
        <title>Complete genome sequence of Corynebacterium casei LMG S-19264T (=DSM 44701T), isolated from a smear-ripened cheese.</title>
        <authorList>
            <consortium name="US DOE Joint Genome Institute (JGI-PGF)"/>
            <person name="Walter F."/>
            <person name="Albersmeier A."/>
            <person name="Kalinowski J."/>
            <person name="Ruckert C."/>
        </authorList>
    </citation>
    <scope>NUCLEOTIDE SEQUENCE</scope>
    <source>
        <strain evidence="2">CGMCC 1.15425</strain>
    </source>
</reference>
<dbReference type="OrthoDB" id="9808870at2"/>
<keyword evidence="1" id="KW-0472">Membrane</keyword>
<keyword evidence="1" id="KW-1133">Transmembrane helix</keyword>
<feature type="transmembrane region" description="Helical" evidence="1">
    <location>
        <begin position="224"/>
        <end position="251"/>
    </location>
</feature>
<accession>A0A916QM06</accession>
<comment type="caution">
    <text evidence="2">The sequence shown here is derived from an EMBL/GenBank/DDBJ whole genome shotgun (WGS) entry which is preliminary data.</text>
</comment>
<feature type="transmembrane region" description="Helical" evidence="1">
    <location>
        <begin position="384"/>
        <end position="401"/>
    </location>
</feature>
<sequence length="467" mass="51971">MNNKIGGDRAVSDTKARWGAFSVLISAWLLAFIGLASPAYSDEIPQRVAIQAFVKPEGNQLNLLMRVPMDAMGGVQWPLRGEIGFLIFSQAEDAKADAAYNTLLRSIQIFEGDELLEQPTVTASRIALPSNRGFTDYQSALETVNSPTISDDVNLYFRQGFLDILATYPISSAESRFSIDPRLGTLGLETTTVLRYVLEDGAERTFSYIGNPGRVNLDPHWYQAMWNFISLGFVHILEGADHLLFLFCLLIPLRNVRALIPVVTSFTVAHSLTLIASALGWVPSAIWFPSLIESLIALSIVYMAIENIFGVKQEHRWIVTFGFGLVHGFGFSFLLTESMQFAGSHLLASLLAFNLGVEFGQILVLLLVVPVIGLAFKYVLPERMGVIVLSALVAHWAWHWMEDRLTRFFAYDLSLPALDRYFFTGLLQWLALLLLAGGVLWLMQNVFSRYFASNQSSRGGEQANVTL</sequence>
<proteinExistence type="predicted"/>
<keyword evidence="3" id="KW-1185">Reference proteome</keyword>
<feature type="transmembrane region" description="Helical" evidence="1">
    <location>
        <begin position="317"/>
        <end position="335"/>
    </location>
</feature>
<reference evidence="2" key="2">
    <citation type="submission" date="2020-09" db="EMBL/GenBank/DDBJ databases">
        <authorList>
            <person name="Sun Q."/>
            <person name="Zhou Y."/>
        </authorList>
    </citation>
    <scope>NUCLEOTIDE SEQUENCE</scope>
    <source>
        <strain evidence="2">CGMCC 1.15425</strain>
    </source>
</reference>
<evidence type="ECO:0000313" key="2">
    <source>
        <dbReference type="EMBL" id="GFZ77832.1"/>
    </source>
</evidence>